<dbReference type="EMBL" id="SOBW01000007">
    <property type="protein sequence ID" value="TDU43566.1"/>
    <property type="molecule type" value="Genomic_DNA"/>
</dbReference>
<keyword evidence="1" id="KW-1133">Transmembrane helix</keyword>
<reference evidence="2 3" key="1">
    <citation type="submission" date="2019-03" db="EMBL/GenBank/DDBJ databases">
        <title>Genomic Encyclopedia of Archaeal and Bacterial Type Strains, Phase II (KMG-II): from individual species to whole genera.</title>
        <authorList>
            <person name="Goeker M."/>
        </authorList>
    </citation>
    <scope>NUCLEOTIDE SEQUENCE [LARGE SCALE GENOMIC DNA]</scope>
    <source>
        <strain evidence="2 3">DSM 28135</strain>
    </source>
</reference>
<evidence type="ECO:0000313" key="3">
    <source>
        <dbReference type="Proteomes" id="UP000294689"/>
    </source>
</evidence>
<sequence>MTADFQKRQLNFLLLIIVLSLVLYGIHSYLLSYFGTELKLFFPVWQIYVFHFAVTTLLYTIVNYKFSTGKTDIFILFMGSTFVKMFLAILFLLPIILSDFEKKQPDIFNFFIPYFIYLAFEVYTITRFLQKTP</sequence>
<feature type="transmembrane region" description="Helical" evidence="1">
    <location>
        <begin position="12"/>
        <end position="34"/>
    </location>
</feature>
<organism evidence="2 3">
    <name type="scientific">Gelidibacter sediminis</name>
    <dbReference type="NCBI Taxonomy" id="1608710"/>
    <lineage>
        <taxon>Bacteria</taxon>
        <taxon>Pseudomonadati</taxon>
        <taxon>Bacteroidota</taxon>
        <taxon>Flavobacteriia</taxon>
        <taxon>Flavobacteriales</taxon>
        <taxon>Flavobacteriaceae</taxon>
        <taxon>Gelidibacter</taxon>
    </lineage>
</organism>
<comment type="caution">
    <text evidence="2">The sequence shown here is derived from an EMBL/GenBank/DDBJ whole genome shotgun (WGS) entry which is preliminary data.</text>
</comment>
<name>A0A4V3F9B1_9FLAO</name>
<accession>A0A4V3F9B1</accession>
<proteinExistence type="predicted"/>
<dbReference type="OrthoDB" id="1448441at2"/>
<evidence type="ECO:0000256" key="1">
    <source>
        <dbReference type="SAM" id="Phobius"/>
    </source>
</evidence>
<gene>
    <name evidence="2" type="ORF">BXY82_0980</name>
</gene>
<feature type="transmembrane region" description="Helical" evidence="1">
    <location>
        <begin position="108"/>
        <end position="129"/>
    </location>
</feature>
<dbReference type="RefSeq" id="WP_133757016.1">
    <property type="nucleotide sequence ID" value="NZ_SOBW01000007.1"/>
</dbReference>
<keyword evidence="1" id="KW-0812">Transmembrane</keyword>
<dbReference type="AlphaFoldDB" id="A0A4V3F9B1"/>
<keyword evidence="3" id="KW-1185">Reference proteome</keyword>
<feature type="transmembrane region" description="Helical" evidence="1">
    <location>
        <begin position="74"/>
        <end position="96"/>
    </location>
</feature>
<evidence type="ECO:0000313" key="2">
    <source>
        <dbReference type="EMBL" id="TDU43566.1"/>
    </source>
</evidence>
<feature type="transmembrane region" description="Helical" evidence="1">
    <location>
        <begin position="40"/>
        <end position="62"/>
    </location>
</feature>
<protein>
    <submittedName>
        <fullName evidence="2">Uncharacterized protein</fullName>
    </submittedName>
</protein>
<keyword evidence="1" id="KW-0472">Membrane</keyword>
<dbReference type="Proteomes" id="UP000294689">
    <property type="component" value="Unassembled WGS sequence"/>
</dbReference>